<dbReference type="EMBL" id="OY726395">
    <property type="protein sequence ID" value="CAJ1585639.1"/>
    <property type="molecule type" value="Genomic_DNA"/>
</dbReference>
<dbReference type="PANTHER" id="PTHR42901:SF1">
    <property type="entry name" value="ALCOHOL DEHYDROGENASE"/>
    <property type="match status" value="1"/>
</dbReference>
<keyword evidence="2 4" id="KW-0560">Oxidoreductase</keyword>
<dbReference type="InterPro" id="IPR036291">
    <property type="entry name" value="NAD(P)-bd_dom_sf"/>
</dbReference>
<proteinExistence type="inferred from homology"/>
<dbReference type="RefSeq" id="WP_316511771.1">
    <property type="nucleotide sequence ID" value="NZ_OY726395.1"/>
</dbReference>
<dbReference type="InterPro" id="IPR002347">
    <property type="entry name" value="SDR_fam"/>
</dbReference>
<comment type="similarity">
    <text evidence="1 3">Belongs to the short-chain dehydrogenases/reductases (SDR) family.</text>
</comment>
<dbReference type="GO" id="GO:0016491">
    <property type="term" value="F:oxidoreductase activity"/>
    <property type="evidence" value="ECO:0007669"/>
    <property type="project" value="UniProtKB-KW"/>
</dbReference>
<gene>
    <name evidence="4" type="ORF">MU0050_003830</name>
</gene>
<evidence type="ECO:0000313" key="4">
    <source>
        <dbReference type="EMBL" id="CAJ1585639.1"/>
    </source>
</evidence>
<dbReference type="EC" id="1.-.-.-" evidence="4"/>
<keyword evidence="5" id="KW-1185">Reference proteome</keyword>
<dbReference type="PRINTS" id="PR00081">
    <property type="entry name" value="GDHRDH"/>
</dbReference>
<dbReference type="Gene3D" id="3.40.50.720">
    <property type="entry name" value="NAD(P)-binding Rossmann-like Domain"/>
    <property type="match status" value="1"/>
</dbReference>
<dbReference type="SUPFAM" id="SSF51735">
    <property type="entry name" value="NAD(P)-binding Rossmann-fold domains"/>
    <property type="match status" value="1"/>
</dbReference>
<reference evidence="4 5" key="1">
    <citation type="submission" date="2023-08" db="EMBL/GenBank/DDBJ databases">
        <authorList>
            <person name="Folkvardsen B D."/>
            <person name="Norman A."/>
        </authorList>
    </citation>
    <scope>NUCLEOTIDE SEQUENCE [LARGE SCALE GENOMIC DNA]</scope>
    <source>
        <strain evidence="4 5">Mu0050</strain>
    </source>
</reference>
<dbReference type="Pfam" id="PF00106">
    <property type="entry name" value="adh_short"/>
    <property type="match status" value="1"/>
</dbReference>
<evidence type="ECO:0000313" key="5">
    <source>
        <dbReference type="Proteomes" id="UP001190466"/>
    </source>
</evidence>
<evidence type="ECO:0000256" key="3">
    <source>
        <dbReference type="RuleBase" id="RU000363"/>
    </source>
</evidence>
<sequence length="256" mass="26945">MTDSRDGVQKIAVVTGASSGIGEETAKVLAALGFHVVVAARRRDRVEALAAEIGGTAAVTDVTDDASVAALADAVRRLPGQLSVLVNNAGGAKGLAPVADADLEHWRWMWETNVLGTLRVTRALLDQLVASGDGLIVTVTSIAAFETYDGGSGYTAAKHGQGALHRTLRGELLGKPVRLTEIAPGAVETEFSLVRFDGDEQRADAVYAGITPLVARDVAEVIGFVADRPSHVNLDQIVIRPRDQAPNGRFNRRPAP</sequence>
<evidence type="ECO:0000256" key="2">
    <source>
        <dbReference type="ARBA" id="ARBA00023002"/>
    </source>
</evidence>
<organism evidence="4 5">
    <name type="scientific">[Mycobacterium] wendilense</name>
    <dbReference type="NCBI Taxonomy" id="3064284"/>
    <lineage>
        <taxon>Bacteria</taxon>
        <taxon>Bacillati</taxon>
        <taxon>Actinomycetota</taxon>
        <taxon>Actinomycetes</taxon>
        <taxon>Mycobacteriales</taxon>
        <taxon>Mycobacteriaceae</taxon>
        <taxon>Mycolicibacter</taxon>
    </lineage>
</organism>
<dbReference type="PANTHER" id="PTHR42901">
    <property type="entry name" value="ALCOHOL DEHYDROGENASE"/>
    <property type="match status" value="1"/>
</dbReference>
<protein>
    <submittedName>
        <fullName evidence="4">SDR family oxidoreductase</fullName>
        <ecNumber evidence="4">1.-.-.-</ecNumber>
    </submittedName>
</protein>
<accession>A0ABN9P9Q2</accession>
<dbReference type="Proteomes" id="UP001190466">
    <property type="component" value="Chromosome"/>
</dbReference>
<dbReference type="PRINTS" id="PR00080">
    <property type="entry name" value="SDRFAMILY"/>
</dbReference>
<evidence type="ECO:0000256" key="1">
    <source>
        <dbReference type="ARBA" id="ARBA00006484"/>
    </source>
</evidence>
<name>A0ABN9P9Q2_9MYCO</name>